<evidence type="ECO:0000313" key="3">
    <source>
        <dbReference type="EMBL" id="CAK0834172.1"/>
    </source>
</evidence>
<feature type="non-terminal residue" evidence="3">
    <location>
        <position position="1"/>
    </location>
</feature>
<feature type="compositionally biased region" description="Low complexity" evidence="1">
    <location>
        <begin position="25"/>
        <end position="42"/>
    </location>
</feature>
<proteinExistence type="predicted"/>
<comment type="caution">
    <text evidence="3">The sequence shown here is derived from an EMBL/GenBank/DDBJ whole genome shotgun (WGS) entry which is preliminary data.</text>
</comment>
<sequence>LGRPRLPAFAPACAEPSPRRRPHAARAMAASSSGSGAAAATPAERETWCQWTAVVVLMVAVWWSTAVAVTVTIKQTVGSRGNQMGSTVHHIPAPSPPLPQARAGTEHTLSGHGLEGSCKKSILLEQGGC</sequence>
<evidence type="ECO:0000256" key="1">
    <source>
        <dbReference type="SAM" id="MobiDB-lite"/>
    </source>
</evidence>
<evidence type="ECO:0000313" key="4">
    <source>
        <dbReference type="Proteomes" id="UP001189429"/>
    </source>
</evidence>
<keyword evidence="2" id="KW-0472">Membrane</keyword>
<organism evidence="3 4">
    <name type="scientific">Prorocentrum cordatum</name>
    <dbReference type="NCBI Taxonomy" id="2364126"/>
    <lineage>
        <taxon>Eukaryota</taxon>
        <taxon>Sar</taxon>
        <taxon>Alveolata</taxon>
        <taxon>Dinophyceae</taxon>
        <taxon>Prorocentrales</taxon>
        <taxon>Prorocentraceae</taxon>
        <taxon>Prorocentrum</taxon>
    </lineage>
</organism>
<name>A0ABN9SQJ4_9DINO</name>
<reference evidence="3" key="1">
    <citation type="submission" date="2023-10" db="EMBL/GenBank/DDBJ databases">
        <authorList>
            <person name="Chen Y."/>
            <person name="Shah S."/>
            <person name="Dougan E. K."/>
            <person name="Thang M."/>
            <person name="Chan C."/>
        </authorList>
    </citation>
    <scope>NUCLEOTIDE SEQUENCE [LARGE SCALE GENOMIC DNA]</scope>
</reference>
<keyword evidence="2" id="KW-0812">Transmembrane</keyword>
<keyword evidence="4" id="KW-1185">Reference proteome</keyword>
<keyword evidence="2" id="KW-1133">Transmembrane helix</keyword>
<feature type="transmembrane region" description="Helical" evidence="2">
    <location>
        <begin position="51"/>
        <end position="73"/>
    </location>
</feature>
<gene>
    <name evidence="3" type="ORF">PCOR1329_LOCUS31653</name>
</gene>
<dbReference type="Proteomes" id="UP001189429">
    <property type="component" value="Unassembled WGS sequence"/>
</dbReference>
<dbReference type="EMBL" id="CAUYUJ010012552">
    <property type="protein sequence ID" value="CAK0834172.1"/>
    <property type="molecule type" value="Genomic_DNA"/>
</dbReference>
<accession>A0ABN9SQJ4</accession>
<feature type="region of interest" description="Disordered" evidence="1">
    <location>
        <begin position="1"/>
        <end position="42"/>
    </location>
</feature>
<protein>
    <submittedName>
        <fullName evidence="3">Uncharacterized protein</fullName>
    </submittedName>
</protein>
<evidence type="ECO:0000256" key="2">
    <source>
        <dbReference type="SAM" id="Phobius"/>
    </source>
</evidence>